<dbReference type="SUPFAM" id="SSF53383">
    <property type="entry name" value="PLP-dependent transferases"/>
    <property type="match status" value="1"/>
</dbReference>
<feature type="domain" description="HTH gntR-type" evidence="6">
    <location>
        <begin position="12"/>
        <end position="80"/>
    </location>
</feature>
<evidence type="ECO:0000313" key="7">
    <source>
        <dbReference type="EMBL" id="THF54780.1"/>
    </source>
</evidence>
<dbReference type="PROSITE" id="PS50949">
    <property type="entry name" value="HTH_GNTR"/>
    <property type="match status" value="1"/>
</dbReference>
<sequence>MLQLSLEHGQPTPLVEQIVGGIRNQIEDRILRPGMRVPPIRRLAEAQGVSRFTVVEAYDRLVALGYLRSRRGSGFYVAPRNERRENRLPAPVDRAVDVAWLMRQALDDSPGQIKASAGWLPCEWLDGEGLRRHLRAVSRRPDARLTAYGTAQGYLPLRQQLQIKLAEFGIGAPPEQIVLTEGATRALDIVARHLIKPGDTVLVDDPGYFNFFGNLRLQGAKLVGVAREADGPDVAQMEELLTHHRPKVFFTHSVLHNPTGANLSPAKAFRILQLAEKHDFLIIEDDTYADFHPHATTRLANLDQLDRVIFVGSFSKTLSGSLRVGYLAARPDLAAEFTDVKTLTSVSSSEFNEQLIYQMLTDGHYRKYVERLQGRLAQATEASLRMLERTGLEVYLEPKGGVFLWARPPGVDDVAALATRAAAAGIMLAPGKLFRPQMQASPWLRLNVAFTTHPRLERFLGEALAKD</sequence>
<dbReference type="OrthoDB" id="9804020at2"/>
<organism evidence="7 8">
    <name type="scientific">Pseudothauera rhizosphaerae</name>
    <dbReference type="NCBI Taxonomy" id="2565932"/>
    <lineage>
        <taxon>Bacteria</taxon>
        <taxon>Pseudomonadati</taxon>
        <taxon>Pseudomonadota</taxon>
        <taxon>Betaproteobacteria</taxon>
        <taxon>Rhodocyclales</taxon>
        <taxon>Zoogloeaceae</taxon>
        <taxon>Pseudothauera</taxon>
    </lineage>
</organism>
<dbReference type="AlphaFoldDB" id="A0A4S4A7W3"/>
<dbReference type="InterPro" id="IPR036390">
    <property type="entry name" value="WH_DNA-bd_sf"/>
</dbReference>
<dbReference type="EMBL" id="SSOD01000029">
    <property type="protein sequence ID" value="THF54780.1"/>
    <property type="molecule type" value="Genomic_DNA"/>
</dbReference>
<dbReference type="GO" id="GO:0030170">
    <property type="term" value="F:pyridoxal phosphate binding"/>
    <property type="evidence" value="ECO:0007669"/>
    <property type="project" value="InterPro"/>
</dbReference>
<keyword evidence="5" id="KW-0804">Transcription</keyword>
<accession>A0A4S4A7W3</accession>
<dbReference type="GO" id="GO:0003700">
    <property type="term" value="F:DNA-binding transcription factor activity"/>
    <property type="evidence" value="ECO:0007669"/>
    <property type="project" value="InterPro"/>
</dbReference>
<dbReference type="InterPro" id="IPR000524">
    <property type="entry name" value="Tscrpt_reg_HTH_GntR"/>
</dbReference>
<dbReference type="PANTHER" id="PTHR46577:SF2">
    <property type="entry name" value="TRANSCRIPTIONAL REGULATORY PROTEIN"/>
    <property type="match status" value="1"/>
</dbReference>
<keyword evidence="4" id="KW-0238">DNA-binding</keyword>
<evidence type="ECO:0000256" key="1">
    <source>
        <dbReference type="ARBA" id="ARBA00005384"/>
    </source>
</evidence>
<keyword evidence="8" id="KW-1185">Reference proteome</keyword>
<dbReference type="GO" id="GO:0003677">
    <property type="term" value="F:DNA binding"/>
    <property type="evidence" value="ECO:0007669"/>
    <property type="project" value="UniProtKB-KW"/>
</dbReference>
<dbReference type="CDD" id="cd00609">
    <property type="entry name" value="AAT_like"/>
    <property type="match status" value="1"/>
</dbReference>
<evidence type="ECO:0000259" key="6">
    <source>
        <dbReference type="PROSITE" id="PS50949"/>
    </source>
</evidence>
<dbReference type="GO" id="GO:0008483">
    <property type="term" value="F:transaminase activity"/>
    <property type="evidence" value="ECO:0007669"/>
    <property type="project" value="UniProtKB-KW"/>
</dbReference>
<keyword evidence="3" id="KW-0805">Transcription regulation</keyword>
<dbReference type="Gene3D" id="1.10.10.10">
    <property type="entry name" value="Winged helix-like DNA-binding domain superfamily/Winged helix DNA-binding domain"/>
    <property type="match status" value="1"/>
</dbReference>
<dbReference type="SUPFAM" id="SSF46785">
    <property type="entry name" value="Winged helix' DNA-binding domain"/>
    <property type="match status" value="1"/>
</dbReference>
<keyword evidence="7" id="KW-0032">Aminotransferase</keyword>
<dbReference type="Pfam" id="PF00155">
    <property type="entry name" value="Aminotran_1_2"/>
    <property type="match status" value="1"/>
</dbReference>
<protein>
    <submittedName>
        <fullName evidence="7">PLP-dependent aminotransferase family protein</fullName>
    </submittedName>
</protein>
<dbReference type="InterPro" id="IPR015421">
    <property type="entry name" value="PyrdxlP-dep_Trfase_major"/>
</dbReference>
<comment type="caution">
    <text evidence="7">The sequence shown here is derived from an EMBL/GenBank/DDBJ whole genome shotgun (WGS) entry which is preliminary data.</text>
</comment>
<keyword evidence="2" id="KW-0663">Pyridoxal phosphate</keyword>
<evidence type="ECO:0000256" key="3">
    <source>
        <dbReference type="ARBA" id="ARBA00023015"/>
    </source>
</evidence>
<dbReference type="Gene3D" id="3.40.640.10">
    <property type="entry name" value="Type I PLP-dependent aspartate aminotransferase-like (Major domain)"/>
    <property type="match status" value="1"/>
</dbReference>
<keyword evidence="7" id="KW-0808">Transferase</keyword>
<dbReference type="InterPro" id="IPR036388">
    <property type="entry name" value="WH-like_DNA-bd_sf"/>
</dbReference>
<evidence type="ECO:0000256" key="5">
    <source>
        <dbReference type="ARBA" id="ARBA00023163"/>
    </source>
</evidence>
<evidence type="ECO:0000256" key="4">
    <source>
        <dbReference type="ARBA" id="ARBA00023125"/>
    </source>
</evidence>
<dbReference type="InterPro" id="IPR004839">
    <property type="entry name" value="Aminotransferase_I/II_large"/>
</dbReference>
<dbReference type="Pfam" id="PF00392">
    <property type="entry name" value="GntR"/>
    <property type="match status" value="1"/>
</dbReference>
<evidence type="ECO:0000313" key="8">
    <source>
        <dbReference type="Proteomes" id="UP000307956"/>
    </source>
</evidence>
<reference evidence="7 8" key="1">
    <citation type="submission" date="2019-04" db="EMBL/GenBank/DDBJ databases">
        <title>Azoarcus rhizosphaerae sp. nov. isolated from rhizosphere of Ficus religiosa.</title>
        <authorList>
            <person name="Lin S.-Y."/>
            <person name="Hameed A."/>
            <person name="Hsu Y.-H."/>
            <person name="Young C.-C."/>
        </authorList>
    </citation>
    <scope>NUCLEOTIDE SEQUENCE [LARGE SCALE GENOMIC DNA]</scope>
    <source>
        <strain evidence="7 8">CC-YHH848</strain>
    </source>
</reference>
<dbReference type="CDD" id="cd07377">
    <property type="entry name" value="WHTH_GntR"/>
    <property type="match status" value="1"/>
</dbReference>
<proteinExistence type="inferred from homology"/>
<gene>
    <name evidence="7" type="ORF">E6O51_21410</name>
</gene>
<comment type="similarity">
    <text evidence="1">In the C-terminal section; belongs to the class-I pyridoxal-phosphate-dependent aminotransferase family.</text>
</comment>
<dbReference type="SMART" id="SM00345">
    <property type="entry name" value="HTH_GNTR"/>
    <property type="match status" value="1"/>
</dbReference>
<dbReference type="RefSeq" id="WP_136387068.1">
    <property type="nucleotide sequence ID" value="NZ_SSOD01000029.1"/>
</dbReference>
<evidence type="ECO:0000256" key="2">
    <source>
        <dbReference type="ARBA" id="ARBA00022898"/>
    </source>
</evidence>
<dbReference type="InterPro" id="IPR015424">
    <property type="entry name" value="PyrdxlP-dep_Trfase"/>
</dbReference>
<name>A0A4S4A7W3_9RHOO</name>
<dbReference type="InterPro" id="IPR051446">
    <property type="entry name" value="HTH_trans_reg/aminotransferase"/>
</dbReference>
<dbReference type="Proteomes" id="UP000307956">
    <property type="component" value="Unassembled WGS sequence"/>
</dbReference>
<dbReference type="PANTHER" id="PTHR46577">
    <property type="entry name" value="HTH-TYPE TRANSCRIPTIONAL REGULATORY PROTEIN GABR"/>
    <property type="match status" value="1"/>
</dbReference>